<feature type="non-terminal residue" evidence="2">
    <location>
        <position position="25"/>
    </location>
</feature>
<organism evidence="2">
    <name type="scientific">human gut metagenome</name>
    <dbReference type="NCBI Taxonomy" id="408170"/>
    <lineage>
        <taxon>unclassified sequences</taxon>
        <taxon>metagenomes</taxon>
        <taxon>organismal metagenomes</taxon>
    </lineage>
</organism>
<dbReference type="AlphaFoldDB" id="K1TIC4"/>
<gene>
    <name evidence="2" type="ORF">OBE_06170</name>
</gene>
<comment type="caution">
    <text evidence="2">The sequence shown here is derived from an EMBL/GenBank/DDBJ whole genome shotgun (WGS) entry which is preliminary data.</text>
</comment>
<evidence type="ECO:0000256" key="1">
    <source>
        <dbReference type="SAM" id="MobiDB-lite"/>
    </source>
</evidence>
<dbReference type="EMBL" id="AJWZ01004230">
    <property type="protein sequence ID" value="EKC66015.1"/>
    <property type="molecule type" value="Genomic_DNA"/>
</dbReference>
<reference evidence="2" key="1">
    <citation type="journal article" date="2013" name="Environ. Microbiol.">
        <title>Microbiota from the distal guts of lean and obese adolescents exhibit partial functional redundancy besides clear differences in community structure.</title>
        <authorList>
            <person name="Ferrer M."/>
            <person name="Ruiz A."/>
            <person name="Lanza F."/>
            <person name="Haange S.B."/>
            <person name="Oberbach A."/>
            <person name="Till H."/>
            <person name="Bargiela R."/>
            <person name="Campoy C."/>
            <person name="Segura M.T."/>
            <person name="Richter M."/>
            <person name="von Bergen M."/>
            <person name="Seifert J."/>
            <person name="Suarez A."/>
        </authorList>
    </citation>
    <scope>NUCLEOTIDE SEQUENCE</scope>
</reference>
<sequence length="25" mass="2763">MSNLRFEAVSEASKRKPVEVTAPSE</sequence>
<name>K1TIC4_9ZZZZ</name>
<accession>K1TIC4</accession>
<feature type="region of interest" description="Disordered" evidence="1">
    <location>
        <begin position="1"/>
        <end position="25"/>
    </location>
</feature>
<protein>
    <submittedName>
        <fullName evidence="2">Uncharacterized protein</fullName>
    </submittedName>
</protein>
<evidence type="ECO:0000313" key="2">
    <source>
        <dbReference type="EMBL" id="EKC66015.1"/>
    </source>
</evidence>
<proteinExistence type="predicted"/>